<accession>A0A6S6UBB1</accession>
<dbReference type="InterPro" id="IPR007433">
    <property type="entry name" value="DUF481"/>
</dbReference>
<proteinExistence type="predicted"/>
<feature type="chain" id="PRO_5028425927" description="DUF481 domain-containing protein" evidence="1">
    <location>
        <begin position="19"/>
        <end position="250"/>
    </location>
</feature>
<evidence type="ECO:0000313" key="2">
    <source>
        <dbReference type="EMBL" id="CAA6824946.1"/>
    </source>
</evidence>
<dbReference type="AlphaFoldDB" id="A0A6S6UBB1"/>
<evidence type="ECO:0000256" key="1">
    <source>
        <dbReference type="SAM" id="SignalP"/>
    </source>
</evidence>
<evidence type="ECO:0008006" key="3">
    <source>
        <dbReference type="Google" id="ProtNLM"/>
    </source>
</evidence>
<keyword evidence="1" id="KW-0732">Signal</keyword>
<sequence length="250" mass="29256">MFKKSILLFCMLTMYAQAFINIEAQIIGEKEKGFEGEVSLEAQYNSGNTNTQSIGFSAKAQYDAEDWLSFVIASYSYEEANDERNKDHGLLHWRYINHIEDTAYDWELFLQDEYNELQNIKTRALAGAGFRRGFDTYFDKFYVGLGLFYSYMEPQDITDEDLILKRVKVNSYISLKKTFSERFFVTYVGYLQPNVEDVSDYTMRHTMQFNTPLTKSLLLSLDLDYQYNATPYSGVKKDDFSSILNLKFKF</sequence>
<dbReference type="Pfam" id="PF04338">
    <property type="entry name" value="DUF481"/>
    <property type="match status" value="1"/>
</dbReference>
<organism evidence="2">
    <name type="scientific">uncultured Sulfurovum sp</name>
    <dbReference type="NCBI Taxonomy" id="269237"/>
    <lineage>
        <taxon>Bacteria</taxon>
        <taxon>Pseudomonadati</taxon>
        <taxon>Campylobacterota</taxon>
        <taxon>Epsilonproteobacteria</taxon>
        <taxon>Campylobacterales</taxon>
        <taxon>Sulfurovaceae</taxon>
        <taxon>Sulfurovum</taxon>
        <taxon>environmental samples</taxon>
    </lineage>
</organism>
<feature type="signal peptide" evidence="1">
    <location>
        <begin position="1"/>
        <end position="18"/>
    </location>
</feature>
<reference evidence="2" key="1">
    <citation type="submission" date="2020-01" db="EMBL/GenBank/DDBJ databases">
        <authorList>
            <person name="Meier V. D."/>
            <person name="Meier V D."/>
        </authorList>
    </citation>
    <scope>NUCLEOTIDE SEQUENCE</scope>
    <source>
        <strain evidence="2">HLG_WM_MAG_01</strain>
    </source>
</reference>
<protein>
    <recommendedName>
        <fullName evidence="3">DUF481 domain-containing protein</fullName>
    </recommendedName>
</protein>
<dbReference type="EMBL" id="CACVAS010000128">
    <property type="protein sequence ID" value="CAA6824946.1"/>
    <property type="molecule type" value="Genomic_DNA"/>
</dbReference>
<name>A0A6S6UBB1_9BACT</name>
<gene>
    <name evidence="2" type="ORF">HELGO_WM7025</name>
</gene>